<evidence type="ECO:0000259" key="15">
    <source>
        <dbReference type="Pfam" id="PF02852"/>
    </source>
</evidence>
<dbReference type="InterPro" id="IPR016156">
    <property type="entry name" value="FAD/NAD-linked_Rdtase_dimer_sf"/>
</dbReference>
<dbReference type="AlphaFoldDB" id="A0A2T1C2D2"/>
<evidence type="ECO:0000256" key="10">
    <source>
        <dbReference type="ARBA" id="ARBA00049187"/>
    </source>
</evidence>
<dbReference type="PANTHER" id="PTHR22912:SF151">
    <property type="entry name" value="DIHYDROLIPOYL DEHYDROGENASE, MITOCHONDRIAL"/>
    <property type="match status" value="1"/>
</dbReference>
<comment type="miscellaneous">
    <text evidence="14">The active site is a redox-active disulfide bond.</text>
</comment>
<keyword evidence="18" id="KW-1185">Reference proteome</keyword>
<accession>A0A2T1C2D2</accession>
<comment type="caution">
    <text evidence="17">The sequence shown here is derived from an EMBL/GenBank/DDBJ whole genome shotgun (WGS) entry which is preliminary data.</text>
</comment>
<organism evidence="17 18">
    <name type="scientific">Merismopedia glauca CCAP 1448/3</name>
    <dbReference type="NCBI Taxonomy" id="1296344"/>
    <lineage>
        <taxon>Bacteria</taxon>
        <taxon>Bacillati</taxon>
        <taxon>Cyanobacteriota</taxon>
        <taxon>Cyanophyceae</taxon>
        <taxon>Synechococcales</taxon>
        <taxon>Merismopediaceae</taxon>
        <taxon>Merismopedia</taxon>
    </lineage>
</organism>
<dbReference type="RefSeq" id="WP_106289239.1">
    <property type="nucleotide sequence ID" value="NZ_CAWNTC010000079.1"/>
</dbReference>
<keyword evidence="12" id="KW-0547">Nucleotide-binding</keyword>
<keyword evidence="9 14" id="KW-0676">Redox-active center</keyword>
<comment type="cofactor">
    <cofactor evidence="12 14">
        <name>FAD</name>
        <dbReference type="ChEBI" id="CHEBI:57692"/>
    </cofactor>
    <text evidence="12 14">Binds 1 FAD per subunit.</text>
</comment>
<evidence type="ECO:0000256" key="12">
    <source>
        <dbReference type="PIRSR" id="PIRSR000350-3"/>
    </source>
</evidence>
<feature type="binding site" evidence="12">
    <location>
        <position position="323"/>
    </location>
    <ligand>
        <name>FAD</name>
        <dbReference type="ChEBI" id="CHEBI:57692"/>
    </ligand>
</feature>
<evidence type="ECO:0000256" key="14">
    <source>
        <dbReference type="RuleBase" id="RU003692"/>
    </source>
</evidence>
<dbReference type="InterPro" id="IPR036188">
    <property type="entry name" value="FAD/NAD-bd_sf"/>
</dbReference>
<dbReference type="PROSITE" id="PS00076">
    <property type="entry name" value="PYRIDINE_REDOX_1"/>
    <property type="match status" value="1"/>
</dbReference>
<evidence type="ECO:0000256" key="1">
    <source>
        <dbReference type="ARBA" id="ARBA00007532"/>
    </source>
</evidence>
<feature type="binding site" evidence="12">
    <location>
        <position position="53"/>
    </location>
    <ligand>
        <name>FAD</name>
        <dbReference type="ChEBI" id="CHEBI:57692"/>
    </ligand>
</feature>
<dbReference type="GO" id="GO:0006103">
    <property type="term" value="P:2-oxoglutarate metabolic process"/>
    <property type="evidence" value="ECO:0007669"/>
    <property type="project" value="TreeGrafter"/>
</dbReference>
<proteinExistence type="inferred from homology"/>
<dbReference type="EC" id="1.8.1.4" evidence="2 14"/>
<dbReference type="InterPro" id="IPR004099">
    <property type="entry name" value="Pyr_nucl-diS_OxRdtase_dimer"/>
</dbReference>
<feature type="domain" description="FAD/NAD(P)-binding" evidence="16">
    <location>
        <begin position="7"/>
        <end position="338"/>
    </location>
</feature>
<evidence type="ECO:0000256" key="2">
    <source>
        <dbReference type="ARBA" id="ARBA00012608"/>
    </source>
</evidence>
<dbReference type="InterPro" id="IPR012999">
    <property type="entry name" value="Pyr_OxRdtase_I_AS"/>
</dbReference>
<dbReference type="GO" id="GO:0045252">
    <property type="term" value="C:oxoglutarate dehydrogenase complex"/>
    <property type="evidence" value="ECO:0007669"/>
    <property type="project" value="TreeGrafter"/>
</dbReference>
<feature type="disulfide bond" description="Redox-active" evidence="13">
    <location>
        <begin position="44"/>
        <end position="49"/>
    </location>
</feature>
<name>A0A2T1C2D2_9CYAN</name>
<feature type="binding site" evidence="12">
    <location>
        <position position="119"/>
    </location>
    <ligand>
        <name>FAD</name>
        <dbReference type="ChEBI" id="CHEBI:57692"/>
    </ligand>
</feature>
<feature type="active site" description="Proton acceptor" evidence="11">
    <location>
        <position position="459"/>
    </location>
</feature>
<dbReference type="PRINTS" id="PR00368">
    <property type="entry name" value="FADPNR"/>
</dbReference>
<comment type="similarity">
    <text evidence="1 14">Belongs to the class-I pyridine nucleotide-disulfide oxidoreductase family.</text>
</comment>
<evidence type="ECO:0000256" key="9">
    <source>
        <dbReference type="ARBA" id="ARBA00023284"/>
    </source>
</evidence>
<evidence type="ECO:0000256" key="3">
    <source>
        <dbReference type="ARBA" id="ARBA00016961"/>
    </source>
</evidence>
<dbReference type="SUPFAM" id="SSF51905">
    <property type="entry name" value="FAD/NAD(P)-binding domain"/>
    <property type="match status" value="1"/>
</dbReference>
<dbReference type="Pfam" id="PF07992">
    <property type="entry name" value="Pyr_redox_2"/>
    <property type="match status" value="1"/>
</dbReference>
<evidence type="ECO:0000256" key="6">
    <source>
        <dbReference type="ARBA" id="ARBA00023002"/>
    </source>
</evidence>
<dbReference type="Proteomes" id="UP000238762">
    <property type="component" value="Unassembled WGS sequence"/>
</dbReference>
<reference evidence="17 18" key="1">
    <citation type="submission" date="2018-02" db="EMBL/GenBank/DDBJ databases">
        <authorList>
            <person name="Cohen D.B."/>
            <person name="Kent A.D."/>
        </authorList>
    </citation>
    <scope>NUCLEOTIDE SEQUENCE [LARGE SCALE GENOMIC DNA]</scope>
    <source>
        <strain evidence="17 18">CCAP 1448/3</strain>
    </source>
</reference>
<dbReference type="GO" id="GO:0050660">
    <property type="term" value="F:flavin adenine dinucleotide binding"/>
    <property type="evidence" value="ECO:0007669"/>
    <property type="project" value="InterPro"/>
</dbReference>
<dbReference type="Pfam" id="PF02852">
    <property type="entry name" value="Pyr_redox_dim"/>
    <property type="match status" value="1"/>
</dbReference>
<keyword evidence="6 14" id="KW-0560">Oxidoreductase</keyword>
<dbReference type="NCBIfam" id="TIGR01350">
    <property type="entry name" value="lipoamide_DH"/>
    <property type="match status" value="1"/>
</dbReference>
<dbReference type="Gene3D" id="3.30.390.30">
    <property type="match status" value="1"/>
</dbReference>
<keyword evidence="5 12" id="KW-0274">FAD</keyword>
<evidence type="ECO:0000256" key="5">
    <source>
        <dbReference type="ARBA" id="ARBA00022827"/>
    </source>
</evidence>
<feature type="domain" description="Pyridine nucleotide-disulphide oxidoreductase dimerisation" evidence="15">
    <location>
        <begin position="357"/>
        <end position="469"/>
    </location>
</feature>
<feature type="binding site" evidence="12">
    <location>
        <begin position="184"/>
        <end position="191"/>
    </location>
    <ligand>
        <name>NAD(+)</name>
        <dbReference type="ChEBI" id="CHEBI:57540"/>
    </ligand>
</feature>
<evidence type="ECO:0000259" key="16">
    <source>
        <dbReference type="Pfam" id="PF07992"/>
    </source>
</evidence>
<comment type="catalytic activity">
    <reaction evidence="10 14">
        <text>N(6)-[(R)-dihydrolipoyl]-L-lysyl-[protein] + NAD(+) = N(6)-[(R)-lipoyl]-L-lysyl-[protein] + NADH + H(+)</text>
        <dbReference type="Rhea" id="RHEA:15045"/>
        <dbReference type="Rhea" id="RHEA-COMP:10474"/>
        <dbReference type="Rhea" id="RHEA-COMP:10475"/>
        <dbReference type="ChEBI" id="CHEBI:15378"/>
        <dbReference type="ChEBI" id="CHEBI:57540"/>
        <dbReference type="ChEBI" id="CHEBI:57945"/>
        <dbReference type="ChEBI" id="CHEBI:83099"/>
        <dbReference type="ChEBI" id="CHEBI:83100"/>
        <dbReference type="EC" id="1.8.1.4"/>
    </reaction>
</comment>
<gene>
    <name evidence="17" type="primary">lpdA</name>
    <name evidence="17" type="ORF">C7B64_13815</name>
</gene>
<evidence type="ECO:0000256" key="7">
    <source>
        <dbReference type="ARBA" id="ARBA00023027"/>
    </source>
</evidence>
<dbReference type="SUPFAM" id="SSF55424">
    <property type="entry name" value="FAD/NAD-linked reductases, dimerisation (C-terminal) domain"/>
    <property type="match status" value="1"/>
</dbReference>
<dbReference type="EMBL" id="PVWJ01000065">
    <property type="protein sequence ID" value="PSB02307.1"/>
    <property type="molecule type" value="Genomic_DNA"/>
</dbReference>
<evidence type="ECO:0000313" key="17">
    <source>
        <dbReference type="EMBL" id="PSB02307.1"/>
    </source>
</evidence>
<dbReference type="FunFam" id="3.30.390.30:FF:000001">
    <property type="entry name" value="Dihydrolipoyl dehydrogenase"/>
    <property type="match status" value="1"/>
</dbReference>
<dbReference type="Gene3D" id="3.50.50.60">
    <property type="entry name" value="FAD/NAD(P)-binding domain"/>
    <property type="match status" value="2"/>
</dbReference>
<dbReference type="PIRSF" id="PIRSF000350">
    <property type="entry name" value="Mercury_reductase_MerA"/>
    <property type="match status" value="1"/>
</dbReference>
<dbReference type="OrthoDB" id="9807946at2"/>
<feature type="binding site" evidence="12">
    <location>
        <begin position="329"/>
        <end position="332"/>
    </location>
    <ligand>
        <name>FAD</name>
        <dbReference type="ChEBI" id="CHEBI:57692"/>
    </ligand>
</feature>
<evidence type="ECO:0000256" key="8">
    <source>
        <dbReference type="ARBA" id="ARBA00023157"/>
    </source>
</evidence>
<keyword evidence="8" id="KW-1015">Disulfide bond</keyword>
<dbReference type="PRINTS" id="PR00411">
    <property type="entry name" value="PNDRDTASEI"/>
</dbReference>
<dbReference type="InterPro" id="IPR001100">
    <property type="entry name" value="Pyr_nuc-diS_OxRdtase"/>
</dbReference>
<protein>
    <recommendedName>
        <fullName evidence="3 14">Dihydrolipoyl dehydrogenase</fullName>
        <ecNumber evidence="2 14">1.8.1.4</ecNumber>
    </recommendedName>
</protein>
<keyword evidence="4 14" id="KW-0285">Flavoprotein</keyword>
<dbReference type="InterPro" id="IPR050151">
    <property type="entry name" value="Class-I_Pyr_Nuc-Dis_Oxidored"/>
</dbReference>
<feature type="binding site" evidence="12">
    <location>
        <position position="207"/>
    </location>
    <ligand>
        <name>NAD(+)</name>
        <dbReference type="ChEBI" id="CHEBI:57540"/>
    </ligand>
</feature>
<evidence type="ECO:0000313" key="18">
    <source>
        <dbReference type="Proteomes" id="UP000238762"/>
    </source>
</evidence>
<keyword evidence="7 12" id="KW-0520">NAD</keyword>
<dbReference type="InterPro" id="IPR006258">
    <property type="entry name" value="Lipoamide_DH"/>
</dbReference>
<feature type="binding site" evidence="12">
    <location>
        <position position="277"/>
    </location>
    <ligand>
        <name>NAD(+)</name>
        <dbReference type="ChEBI" id="CHEBI:57540"/>
    </ligand>
</feature>
<dbReference type="GO" id="GO:0004148">
    <property type="term" value="F:dihydrolipoyl dehydrogenase (NADH) activity"/>
    <property type="evidence" value="ECO:0007669"/>
    <property type="project" value="UniProtKB-EC"/>
</dbReference>
<evidence type="ECO:0000256" key="4">
    <source>
        <dbReference type="ARBA" id="ARBA00022630"/>
    </source>
</evidence>
<dbReference type="PANTHER" id="PTHR22912">
    <property type="entry name" value="DISULFIDE OXIDOREDUCTASE"/>
    <property type="match status" value="1"/>
</dbReference>
<dbReference type="InterPro" id="IPR023753">
    <property type="entry name" value="FAD/NAD-binding_dom"/>
</dbReference>
<sequence length="477" mass="50540">MSQEFDYDLVIIGAGVGGHGAAIHAVSCGLKTAIIEKADMGGTCVNRGCIPSKALLAASGRVRELRNEHHLKSLGIQIGSVTYDRAAIAHHASSIVDKLRGDLVNSLKRLKVDIIAGVGRVAGSQKVSVTTDSGEKILTAKDIIIAAGSIPWVPPGIKIDGKTVFTSDDAIKLESVPNWVAIIGSGYIGLEFSDVYSALGSEITMIEALDNLMPGFDPDIAKIAQRVLIAPRDVETYTSTLAKKVTPGSPVVIELADAKTKETIDTIEVDACLVATGRIPDTKDLGLENVGAETDKRGYIPVDDRMAVLLHGEPVPHLWAIGDATGKMMLAHAASAQGIVAVENMCDRPRTVDYASIPGAAFTHPEISFVGLTEPQAQEKAQAEGFTIATTRSYFKGNSKAIAEGESDGIAKVIYRQDTGEVLGVHIIGLHASDLIHEAANAIAQRQSIKSLAYLVHAHPTLSEVLDEAYKRALVHT</sequence>
<reference evidence="17 18" key="2">
    <citation type="submission" date="2018-03" db="EMBL/GenBank/DDBJ databases">
        <title>The ancient ancestry and fast evolution of plastids.</title>
        <authorList>
            <person name="Moore K.R."/>
            <person name="Magnabosco C."/>
            <person name="Momper L."/>
            <person name="Gold D.A."/>
            <person name="Bosak T."/>
            <person name="Fournier G.P."/>
        </authorList>
    </citation>
    <scope>NUCLEOTIDE SEQUENCE [LARGE SCALE GENOMIC DNA]</scope>
    <source>
        <strain evidence="17 18">CCAP 1448/3</strain>
    </source>
</reference>
<evidence type="ECO:0000256" key="13">
    <source>
        <dbReference type="PIRSR" id="PIRSR000350-4"/>
    </source>
</evidence>
<evidence type="ECO:0000256" key="11">
    <source>
        <dbReference type="PIRSR" id="PIRSR000350-2"/>
    </source>
</evidence>